<evidence type="ECO:0000256" key="1">
    <source>
        <dbReference type="ARBA" id="ARBA00007381"/>
    </source>
</evidence>
<dbReference type="SUPFAM" id="SSF53067">
    <property type="entry name" value="Actin-like ATPase domain"/>
    <property type="match status" value="1"/>
</dbReference>
<reference evidence="4 5" key="1">
    <citation type="journal article" date="2015" name="Sci. Rep.">
        <title>Chromosome-level genome map provides insights into diverse defense mechanisms in the medicinal fungus Ganoderma sinense.</title>
        <authorList>
            <person name="Zhu Y."/>
            <person name="Xu J."/>
            <person name="Sun C."/>
            <person name="Zhou S."/>
            <person name="Xu H."/>
            <person name="Nelson D.R."/>
            <person name="Qian J."/>
            <person name="Song J."/>
            <person name="Luo H."/>
            <person name="Xiang L."/>
            <person name="Li Y."/>
            <person name="Xu Z."/>
            <person name="Ji A."/>
            <person name="Wang L."/>
            <person name="Lu S."/>
            <person name="Hayward A."/>
            <person name="Sun W."/>
            <person name="Li X."/>
            <person name="Schwartz D.C."/>
            <person name="Wang Y."/>
            <person name="Chen S."/>
        </authorList>
    </citation>
    <scope>NUCLEOTIDE SEQUENCE [LARGE SCALE GENOMIC DNA]</scope>
    <source>
        <strain evidence="4 5">ZZ0214-1</strain>
    </source>
</reference>
<sequence length="134" mass="14449">MSVVGIDFGALHSKIGVARHRGIDIIINEVSNRATPSLVSFGPKQRSIGEPAKTLEISNFRNTVGSLKRLLGRTAADPEISEVESKFTHVKLVDANGTVGAQLALVFAKKNVARYPIPLQLGYNQGLPSELPFQ</sequence>
<proteinExistence type="inferred from homology"/>
<evidence type="ECO:0000256" key="2">
    <source>
        <dbReference type="ARBA" id="ARBA00022741"/>
    </source>
</evidence>
<dbReference type="Gene3D" id="3.30.420.40">
    <property type="match status" value="1"/>
</dbReference>
<dbReference type="GO" id="GO:0005634">
    <property type="term" value="C:nucleus"/>
    <property type="evidence" value="ECO:0007669"/>
    <property type="project" value="TreeGrafter"/>
</dbReference>
<organism evidence="4 5">
    <name type="scientific">Ganoderma sinense ZZ0214-1</name>
    <dbReference type="NCBI Taxonomy" id="1077348"/>
    <lineage>
        <taxon>Eukaryota</taxon>
        <taxon>Fungi</taxon>
        <taxon>Dikarya</taxon>
        <taxon>Basidiomycota</taxon>
        <taxon>Agaricomycotina</taxon>
        <taxon>Agaricomycetes</taxon>
        <taxon>Polyporales</taxon>
        <taxon>Polyporaceae</taxon>
        <taxon>Ganoderma</taxon>
    </lineage>
</organism>
<dbReference type="GO" id="GO:0005524">
    <property type="term" value="F:ATP binding"/>
    <property type="evidence" value="ECO:0007669"/>
    <property type="project" value="UniProtKB-KW"/>
</dbReference>
<evidence type="ECO:0000256" key="3">
    <source>
        <dbReference type="ARBA" id="ARBA00022840"/>
    </source>
</evidence>
<dbReference type="OrthoDB" id="434160at2759"/>
<dbReference type="STRING" id="1077348.A0A2G8S7A9"/>
<keyword evidence="5" id="KW-1185">Reference proteome</keyword>
<evidence type="ECO:0000313" key="4">
    <source>
        <dbReference type="EMBL" id="PIL29672.1"/>
    </source>
</evidence>
<dbReference type="Pfam" id="PF00012">
    <property type="entry name" value="HSP70"/>
    <property type="match status" value="1"/>
</dbReference>
<dbReference type="PANTHER" id="PTHR45639:SF4">
    <property type="entry name" value="HSC70CB, ISOFORM G"/>
    <property type="match status" value="1"/>
</dbReference>
<dbReference type="PANTHER" id="PTHR45639">
    <property type="entry name" value="HSC70CB, ISOFORM G-RELATED"/>
    <property type="match status" value="1"/>
</dbReference>
<comment type="similarity">
    <text evidence="1">Belongs to the heat shock protein 70 family.</text>
</comment>
<accession>A0A2G8S7A9</accession>
<dbReference type="EMBL" id="AYKW01000019">
    <property type="protein sequence ID" value="PIL29672.1"/>
    <property type="molecule type" value="Genomic_DNA"/>
</dbReference>
<comment type="caution">
    <text evidence="4">The sequence shown here is derived from an EMBL/GenBank/DDBJ whole genome shotgun (WGS) entry which is preliminary data.</text>
</comment>
<keyword evidence="3" id="KW-0067">ATP-binding</keyword>
<dbReference type="Proteomes" id="UP000230002">
    <property type="component" value="Unassembled WGS sequence"/>
</dbReference>
<dbReference type="GO" id="GO:0005829">
    <property type="term" value="C:cytosol"/>
    <property type="evidence" value="ECO:0007669"/>
    <property type="project" value="TreeGrafter"/>
</dbReference>
<dbReference type="InterPro" id="IPR013126">
    <property type="entry name" value="Hsp_70_fam"/>
</dbReference>
<keyword evidence="2" id="KW-0547">Nucleotide-binding</keyword>
<dbReference type="AlphaFoldDB" id="A0A2G8S7A9"/>
<protein>
    <submittedName>
        <fullName evidence="4">Transporter</fullName>
    </submittedName>
</protein>
<name>A0A2G8S7A9_9APHY</name>
<dbReference type="InterPro" id="IPR043129">
    <property type="entry name" value="ATPase_NBD"/>
</dbReference>
<evidence type="ECO:0000313" key="5">
    <source>
        <dbReference type="Proteomes" id="UP000230002"/>
    </source>
</evidence>
<gene>
    <name evidence="4" type="ORF">GSI_08110</name>
</gene>
<dbReference type="FunFam" id="3.30.420.40:FF:000171">
    <property type="entry name" value="Heat shock 70 kDa protein 4"/>
    <property type="match status" value="1"/>
</dbReference>
<dbReference type="GO" id="GO:0140662">
    <property type="term" value="F:ATP-dependent protein folding chaperone"/>
    <property type="evidence" value="ECO:0007669"/>
    <property type="project" value="InterPro"/>
</dbReference>